<organism evidence="1 2">
    <name type="scientific">Streptomyces vastus</name>
    <dbReference type="NCBI Taxonomy" id="285451"/>
    <lineage>
        <taxon>Bacteria</taxon>
        <taxon>Bacillati</taxon>
        <taxon>Actinomycetota</taxon>
        <taxon>Actinomycetes</taxon>
        <taxon>Kitasatosporales</taxon>
        <taxon>Streptomycetaceae</taxon>
        <taxon>Streptomyces</taxon>
    </lineage>
</organism>
<reference evidence="2" key="1">
    <citation type="journal article" date="2019" name="Int. J. Syst. Evol. Microbiol.">
        <title>The Global Catalogue of Microorganisms (GCM) 10K type strain sequencing project: providing services to taxonomists for standard genome sequencing and annotation.</title>
        <authorList>
            <consortium name="The Broad Institute Genomics Platform"/>
            <consortium name="The Broad Institute Genome Sequencing Center for Infectious Disease"/>
            <person name="Wu L."/>
            <person name="Ma J."/>
        </authorList>
    </citation>
    <scope>NUCLEOTIDE SEQUENCE [LARGE SCALE GENOMIC DNA]</scope>
    <source>
        <strain evidence="2">JCM 4524</strain>
    </source>
</reference>
<gene>
    <name evidence="1" type="ORF">GCM10010307_43650</name>
</gene>
<sequence length="50" mass="5685">MKVSPGLLPILRSRMQDELLALVLLHPEREYGLTEPAALIEKAIPNMPRY</sequence>
<keyword evidence="2" id="KW-1185">Reference proteome</keyword>
<proteinExistence type="predicted"/>
<dbReference type="Proteomes" id="UP001500151">
    <property type="component" value="Unassembled WGS sequence"/>
</dbReference>
<evidence type="ECO:0000313" key="1">
    <source>
        <dbReference type="EMBL" id="GAA2641777.1"/>
    </source>
</evidence>
<evidence type="ECO:0000313" key="2">
    <source>
        <dbReference type="Proteomes" id="UP001500151"/>
    </source>
</evidence>
<protein>
    <submittedName>
        <fullName evidence="1">Uncharacterized protein</fullName>
    </submittedName>
</protein>
<name>A0ABP6DF20_9ACTN</name>
<accession>A0ABP6DF20</accession>
<dbReference type="EMBL" id="BAAASJ010000043">
    <property type="protein sequence ID" value="GAA2641777.1"/>
    <property type="molecule type" value="Genomic_DNA"/>
</dbReference>
<comment type="caution">
    <text evidence="1">The sequence shown here is derived from an EMBL/GenBank/DDBJ whole genome shotgun (WGS) entry which is preliminary data.</text>
</comment>